<dbReference type="Pfam" id="PF09704">
    <property type="entry name" value="Cas_Cas5d"/>
    <property type="match status" value="1"/>
</dbReference>
<evidence type="ECO:0000256" key="1">
    <source>
        <dbReference type="ARBA" id="ARBA00023118"/>
    </source>
</evidence>
<accession>A0A166SP16</accession>
<dbReference type="EMBL" id="LITQ01000019">
    <property type="protein sequence ID" value="OAA92591.1"/>
    <property type="molecule type" value="Genomic_DNA"/>
</dbReference>
<evidence type="ECO:0000313" key="2">
    <source>
        <dbReference type="EMBL" id="OAA92591.1"/>
    </source>
</evidence>
<dbReference type="Proteomes" id="UP000077384">
    <property type="component" value="Unassembled WGS sequence"/>
</dbReference>
<reference evidence="3 5" key="2">
    <citation type="journal article" date="2016" name="Front. Microbiol.">
        <title>Industrial Acetogenic Biocatalysts: A Comparative Metabolic and Genomic Analysis.</title>
        <authorList>
            <person name="Bengelsdorf F."/>
            <person name="Poehlein A."/>
            <person name="Sonja S."/>
            <person name="Erz C."/>
            <person name="Hummel T."/>
            <person name="Hoffmeister S."/>
            <person name="Daniel R."/>
            <person name="Durre P."/>
        </authorList>
    </citation>
    <scope>NUCLEOTIDE SEQUENCE [LARGE SCALE GENOMIC DNA]</scope>
    <source>
        <strain evidence="3 5">PTA-10522</strain>
    </source>
</reference>
<keyword evidence="5" id="KW-1185">Reference proteome</keyword>
<evidence type="ECO:0000313" key="3">
    <source>
        <dbReference type="EMBL" id="OBR91520.1"/>
    </source>
</evidence>
<dbReference type="AlphaFoldDB" id="A0A166SP16"/>
<organism evidence="2 4">
    <name type="scientific">Clostridium coskatii</name>
    <dbReference type="NCBI Taxonomy" id="1705578"/>
    <lineage>
        <taxon>Bacteria</taxon>
        <taxon>Bacillati</taxon>
        <taxon>Bacillota</taxon>
        <taxon>Clostridia</taxon>
        <taxon>Eubacteriales</taxon>
        <taxon>Clostridiaceae</taxon>
        <taxon>Clostridium</taxon>
    </lineage>
</organism>
<dbReference type="InterPro" id="IPR021124">
    <property type="entry name" value="CRISPR-assoc_prot_Cas5"/>
</dbReference>
<dbReference type="RefSeq" id="WP_063601508.1">
    <property type="nucleotide sequence ID" value="NZ_LITQ01000019.1"/>
</dbReference>
<dbReference type="PATRIC" id="fig|1705578.3.peg.1272"/>
<dbReference type="Gene3D" id="3.30.70.2660">
    <property type="match status" value="1"/>
</dbReference>
<dbReference type="Proteomes" id="UP000093694">
    <property type="component" value="Unassembled WGS sequence"/>
</dbReference>
<dbReference type="GO" id="GO:0043571">
    <property type="term" value="P:maintenance of CRISPR repeat elements"/>
    <property type="evidence" value="ECO:0007669"/>
    <property type="project" value="InterPro"/>
</dbReference>
<proteinExistence type="predicted"/>
<evidence type="ECO:0000313" key="4">
    <source>
        <dbReference type="Proteomes" id="UP000077384"/>
    </source>
</evidence>
<gene>
    <name evidence="3" type="ORF">CLCOS_34400</name>
    <name evidence="2" type="ORF">WX73_00887</name>
</gene>
<sequence>MDIIKFQVEGIFNSFRVPFFRTYHKTFLAPPKTTILGMLTNIMGKSEKFYYNIFNEDKIKVSVVINSIKGKAKDLWSYKSLESKGGMHGRSIVRRDRLFNARYTIYLKIGETSLGKEVFNSLVYPKAVPSLGLDDELIKISSVKNDVKLIENDTHIINSVFMDKGYEYEVKVKDFHKDIEVPTANIVPLKYIITEKKNFRTTRKATEEYKQVEYINCYVKLKDIESFICGENRIVFY</sequence>
<dbReference type="GO" id="GO:0051607">
    <property type="term" value="P:defense response to virus"/>
    <property type="evidence" value="ECO:0007669"/>
    <property type="project" value="UniProtKB-KW"/>
</dbReference>
<dbReference type="EMBL" id="LROR01000070">
    <property type="protein sequence ID" value="OBR91520.1"/>
    <property type="molecule type" value="Genomic_DNA"/>
</dbReference>
<dbReference type="InterPro" id="IPR013422">
    <property type="entry name" value="CRISPR-assoc_prot_Cas5_N"/>
</dbReference>
<name>A0A166SP16_9CLOT</name>
<evidence type="ECO:0000313" key="5">
    <source>
        <dbReference type="Proteomes" id="UP000093694"/>
    </source>
</evidence>
<reference evidence="2 4" key="1">
    <citation type="journal article" date="2015" name="Biotechnol. Bioeng.">
        <title>Genome sequence and phenotypic characterization of Caulobacter segnis.</title>
        <authorList>
            <person name="Patel S."/>
            <person name="Fletcher B."/>
            <person name="Scott D.C."/>
            <person name="Ely B."/>
        </authorList>
    </citation>
    <scope>NUCLEOTIDE SEQUENCE [LARGE SCALE GENOMIC DNA]</scope>
    <source>
        <strain evidence="2 4">PS02</strain>
    </source>
</reference>
<protein>
    <submittedName>
        <fullName evidence="2">CRISPR-associated protein (Cas_Cas5)</fullName>
    </submittedName>
</protein>
<comment type="caution">
    <text evidence="2">The sequence shown here is derived from an EMBL/GenBank/DDBJ whole genome shotgun (WGS) entry which is preliminary data.</text>
</comment>
<dbReference type="NCBIfam" id="TIGR02593">
    <property type="entry name" value="CRISPR_cas5"/>
    <property type="match status" value="1"/>
</dbReference>
<keyword evidence="1" id="KW-0051">Antiviral defense</keyword>